<name>A0A0E0LYW7_ORYPU</name>
<accession>A0A0E0LYW7</accession>
<protein>
    <submittedName>
        <fullName evidence="1">Uncharacterized protein</fullName>
    </submittedName>
</protein>
<dbReference type="OMA" id="IPVEAHY"/>
<sequence length="142" mass="15497">MLCLGRPTPNQNIGLFRITSFHLASSLAPSPALPPLPHAPLLAPPHFLHRPRPCRLLSPADLARAASSTDRLLHRIHAVNHPPLFFGFLDVDGGFVPVEVHHPAPSSSAICRDILDGRVLFSHDADGPHEDRKPVYPNVPFS</sequence>
<keyword evidence="2" id="KW-1185">Reference proteome</keyword>
<dbReference type="HOGENOM" id="CLU_1819007_0_0_1"/>
<evidence type="ECO:0000313" key="1">
    <source>
        <dbReference type="EnsemblPlants" id="OPUNC09G02200.1"/>
    </source>
</evidence>
<dbReference type="EnsemblPlants" id="OPUNC09G02200.1">
    <property type="protein sequence ID" value="OPUNC09G02200.1"/>
    <property type="gene ID" value="OPUNC09G02200"/>
</dbReference>
<dbReference type="Proteomes" id="UP000026962">
    <property type="component" value="Chromosome 9"/>
</dbReference>
<reference evidence="1" key="2">
    <citation type="submission" date="2018-05" db="EMBL/GenBank/DDBJ databases">
        <title>OpunRS2 (Oryza punctata Reference Sequence Version 2).</title>
        <authorList>
            <person name="Zhang J."/>
            <person name="Kudrna D."/>
            <person name="Lee S."/>
            <person name="Talag J."/>
            <person name="Welchert J."/>
            <person name="Wing R.A."/>
        </authorList>
    </citation>
    <scope>NUCLEOTIDE SEQUENCE [LARGE SCALE GENOMIC DNA]</scope>
</reference>
<reference evidence="1" key="1">
    <citation type="submission" date="2015-04" db="UniProtKB">
        <authorList>
            <consortium name="EnsemblPlants"/>
        </authorList>
    </citation>
    <scope>IDENTIFICATION</scope>
</reference>
<dbReference type="Gramene" id="OPUNC09G02200.1">
    <property type="protein sequence ID" value="OPUNC09G02200.1"/>
    <property type="gene ID" value="OPUNC09G02200"/>
</dbReference>
<dbReference type="AlphaFoldDB" id="A0A0E0LYW7"/>
<evidence type="ECO:0000313" key="2">
    <source>
        <dbReference type="Proteomes" id="UP000026962"/>
    </source>
</evidence>
<organism evidence="1">
    <name type="scientific">Oryza punctata</name>
    <name type="common">Red rice</name>
    <dbReference type="NCBI Taxonomy" id="4537"/>
    <lineage>
        <taxon>Eukaryota</taxon>
        <taxon>Viridiplantae</taxon>
        <taxon>Streptophyta</taxon>
        <taxon>Embryophyta</taxon>
        <taxon>Tracheophyta</taxon>
        <taxon>Spermatophyta</taxon>
        <taxon>Magnoliopsida</taxon>
        <taxon>Liliopsida</taxon>
        <taxon>Poales</taxon>
        <taxon>Poaceae</taxon>
        <taxon>BOP clade</taxon>
        <taxon>Oryzoideae</taxon>
        <taxon>Oryzeae</taxon>
        <taxon>Oryzinae</taxon>
        <taxon>Oryza</taxon>
    </lineage>
</organism>
<proteinExistence type="predicted"/>